<organism evidence="1 2">
    <name type="scientific">Coprinopsis cinerea (strain Okayama-7 / 130 / ATCC MYA-4618 / FGSC 9003)</name>
    <name type="common">Inky cap fungus</name>
    <name type="synonym">Hormographiella aspergillata</name>
    <dbReference type="NCBI Taxonomy" id="240176"/>
    <lineage>
        <taxon>Eukaryota</taxon>
        <taxon>Fungi</taxon>
        <taxon>Dikarya</taxon>
        <taxon>Basidiomycota</taxon>
        <taxon>Agaricomycotina</taxon>
        <taxon>Agaricomycetes</taxon>
        <taxon>Agaricomycetidae</taxon>
        <taxon>Agaricales</taxon>
        <taxon>Agaricineae</taxon>
        <taxon>Psathyrellaceae</taxon>
        <taxon>Coprinopsis</taxon>
    </lineage>
</organism>
<dbReference type="KEGG" id="cci:CC1G_06876"/>
<name>A8N704_COPC7</name>
<dbReference type="VEuPathDB" id="FungiDB:CC1G_06876"/>
<dbReference type="EMBL" id="AACS02000003">
    <property type="protein sequence ID" value="EAU91241.2"/>
    <property type="molecule type" value="Genomic_DNA"/>
</dbReference>
<dbReference type="OrthoDB" id="3235759at2759"/>
<keyword evidence="2" id="KW-1185">Reference proteome</keyword>
<dbReference type="eggNOG" id="ENOG502SSG3">
    <property type="taxonomic scope" value="Eukaryota"/>
</dbReference>
<dbReference type="InParanoid" id="A8N704"/>
<comment type="caution">
    <text evidence="1">The sequence shown here is derived from an EMBL/GenBank/DDBJ whole genome shotgun (WGS) entry which is preliminary data.</text>
</comment>
<proteinExistence type="predicted"/>
<evidence type="ECO:0000313" key="2">
    <source>
        <dbReference type="Proteomes" id="UP000001861"/>
    </source>
</evidence>
<reference evidence="1 2" key="1">
    <citation type="journal article" date="2010" name="Proc. Natl. Acad. Sci. U.S.A.">
        <title>Insights into evolution of multicellular fungi from the assembled chromosomes of the mushroom Coprinopsis cinerea (Coprinus cinereus).</title>
        <authorList>
            <person name="Stajich J.E."/>
            <person name="Wilke S.K."/>
            <person name="Ahren D."/>
            <person name="Au C.H."/>
            <person name="Birren B.W."/>
            <person name="Borodovsky M."/>
            <person name="Burns C."/>
            <person name="Canback B."/>
            <person name="Casselton L.A."/>
            <person name="Cheng C.K."/>
            <person name="Deng J."/>
            <person name="Dietrich F.S."/>
            <person name="Fargo D.C."/>
            <person name="Farman M.L."/>
            <person name="Gathman A.C."/>
            <person name="Goldberg J."/>
            <person name="Guigo R."/>
            <person name="Hoegger P.J."/>
            <person name="Hooker J.B."/>
            <person name="Huggins A."/>
            <person name="James T.Y."/>
            <person name="Kamada T."/>
            <person name="Kilaru S."/>
            <person name="Kodira C."/>
            <person name="Kues U."/>
            <person name="Kupfer D."/>
            <person name="Kwan H.S."/>
            <person name="Lomsadze A."/>
            <person name="Li W."/>
            <person name="Lilly W.W."/>
            <person name="Ma L.J."/>
            <person name="Mackey A.J."/>
            <person name="Manning G."/>
            <person name="Martin F."/>
            <person name="Muraguchi H."/>
            <person name="Natvig D.O."/>
            <person name="Palmerini H."/>
            <person name="Ramesh M.A."/>
            <person name="Rehmeyer C.J."/>
            <person name="Roe B.A."/>
            <person name="Shenoy N."/>
            <person name="Stanke M."/>
            <person name="Ter-Hovhannisyan V."/>
            <person name="Tunlid A."/>
            <person name="Velagapudi R."/>
            <person name="Vision T.J."/>
            <person name="Zeng Q."/>
            <person name="Zolan M.E."/>
            <person name="Pukkila P.J."/>
        </authorList>
    </citation>
    <scope>NUCLEOTIDE SEQUENCE [LARGE SCALE GENOMIC DNA]</scope>
    <source>
        <strain evidence="2">Okayama-7 / 130 / ATCC MYA-4618 / FGSC 9003</strain>
    </source>
</reference>
<evidence type="ECO:0000313" key="1">
    <source>
        <dbReference type="EMBL" id="EAU91241.2"/>
    </source>
</evidence>
<protein>
    <submittedName>
        <fullName evidence="1">Uncharacterized protein</fullName>
    </submittedName>
</protein>
<gene>
    <name evidence="1" type="ORF">CC1G_06876</name>
</gene>
<dbReference type="AlphaFoldDB" id="A8N704"/>
<accession>A8N704</accession>
<dbReference type="RefSeq" id="XP_001830610.2">
    <property type="nucleotide sequence ID" value="XM_001830558.2"/>
</dbReference>
<dbReference type="HOGENOM" id="CLU_050078_0_0_1"/>
<dbReference type="OMA" id="SKDYPRT"/>
<dbReference type="GeneID" id="6007055"/>
<dbReference type="Proteomes" id="UP000001861">
    <property type="component" value="Unassembled WGS sequence"/>
</dbReference>
<sequence>MDTSAAKPEATSVQSELPNAEARANLQLFANAKVSLDALSAAFESLHGQTMQMAAVNGSAGSKELTESVVWFRQEISEQEQRHKEGLDEIQRIIDDLLDKQVVEQMRDQVEQEINEHIDEMVKDCLGECLKAHIPKDLQEEVEDSKRELERARLALYNSESRRMNSKLRSDKPDEPLDALVMSNGSVSAHFPKDLQGLFTLDAETCKTLVQEYGLPEVSDSRDKNLNRFMQFCGVRYQLVECSV</sequence>